<evidence type="ECO:0000313" key="14">
    <source>
        <dbReference type="Proteomes" id="UP000580250"/>
    </source>
</evidence>
<evidence type="ECO:0000256" key="9">
    <source>
        <dbReference type="ARBA" id="ARBA00029693"/>
    </source>
</evidence>
<dbReference type="AlphaFoldDB" id="A0A6V7V147"/>
<keyword evidence="3 11" id="KW-0812">Transmembrane</keyword>
<sequence length="260" mass="29963">MENSNNSSLPPPIPQRPLTTFSNNQNYLPFYNQNNNISYPYQRQQYFPNSSGMFNYYQQPPDPYGFSRINNSQPMTTYEFLRTAEESTRGAFQSIEHVASAFLSIASLLNSTYGAVFNSFRAIISVVEQLKSLKHFLVSTFLLSLIRWIRFLWRRLLASLRVRPRNYANSASIWAGINGELEQTKKSSNFGTLIFWIIAIGGPLLVIKYFLQQIRESTSELTSDWATGQAEHYTAQAKIFLFSKNFKFLGSLRFFCCKPK</sequence>
<dbReference type="PANTHER" id="PTHR19332:SF1">
    <property type="entry name" value="PEROXISOMAL MEMBRANE PROTEIN PEX13"/>
    <property type="match status" value="1"/>
</dbReference>
<name>A0A6V7V147_MELEN</name>
<comment type="caution">
    <text evidence="13">The sequence shown here is derived from an EMBL/GenBank/DDBJ whole genome shotgun (WGS) entry which is preliminary data.</text>
</comment>
<evidence type="ECO:0000313" key="13">
    <source>
        <dbReference type="EMBL" id="CAD2167878.1"/>
    </source>
</evidence>
<dbReference type="GO" id="GO:1990429">
    <property type="term" value="C:peroxisomal importomer complex"/>
    <property type="evidence" value="ECO:0007669"/>
    <property type="project" value="TreeGrafter"/>
</dbReference>
<evidence type="ECO:0000256" key="6">
    <source>
        <dbReference type="ARBA" id="ARBA00023010"/>
    </source>
</evidence>
<evidence type="ECO:0000256" key="2">
    <source>
        <dbReference type="ARBA" id="ARBA00022448"/>
    </source>
</evidence>
<evidence type="ECO:0000259" key="12">
    <source>
        <dbReference type="Pfam" id="PF04088"/>
    </source>
</evidence>
<keyword evidence="5 11" id="KW-1133">Transmembrane helix</keyword>
<keyword evidence="6" id="KW-0811">Translocation</keyword>
<accession>A0A6V7V147</accession>
<evidence type="ECO:0000256" key="5">
    <source>
        <dbReference type="ARBA" id="ARBA00022989"/>
    </source>
</evidence>
<dbReference type="EMBL" id="CAJEWN010000133">
    <property type="protein sequence ID" value="CAD2167878.1"/>
    <property type="molecule type" value="Genomic_DNA"/>
</dbReference>
<feature type="transmembrane region" description="Helical" evidence="11">
    <location>
        <begin position="193"/>
        <end position="211"/>
    </location>
</feature>
<dbReference type="GO" id="GO:0005778">
    <property type="term" value="C:peroxisomal membrane"/>
    <property type="evidence" value="ECO:0007669"/>
    <property type="project" value="UniProtKB-SubCell"/>
</dbReference>
<dbReference type="GO" id="GO:0016560">
    <property type="term" value="P:protein import into peroxisome matrix, docking"/>
    <property type="evidence" value="ECO:0007669"/>
    <property type="project" value="InterPro"/>
</dbReference>
<keyword evidence="2" id="KW-0813">Transport</keyword>
<comment type="similarity">
    <text evidence="1">Belongs to the peroxin-13 family.</text>
</comment>
<evidence type="ECO:0000256" key="7">
    <source>
        <dbReference type="ARBA" id="ARBA00023136"/>
    </source>
</evidence>
<keyword evidence="8" id="KW-0576">Peroxisome</keyword>
<keyword evidence="4" id="KW-0653">Protein transport</keyword>
<dbReference type="Pfam" id="PF04088">
    <property type="entry name" value="Peroxin-13_N"/>
    <property type="match status" value="1"/>
</dbReference>
<reference evidence="13 14" key="1">
    <citation type="submission" date="2020-08" db="EMBL/GenBank/DDBJ databases">
        <authorList>
            <person name="Koutsovoulos G."/>
            <person name="Danchin GJ E."/>
        </authorList>
    </citation>
    <scope>NUCLEOTIDE SEQUENCE [LARGE SCALE GENOMIC DNA]</scope>
</reference>
<protein>
    <recommendedName>
        <fullName evidence="9">Peroxin-13</fullName>
    </recommendedName>
</protein>
<dbReference type="PANTHER" id="PTHR19332">
    <property type="entry name" value="PEROXISOMAL MEMBRANE PROTEIN PEX13"/>
    <property type="match status" value="1"/>
</dbReference>
<organism evidence="13 14">
    <name type="scientific">Meloidogyne enterolobii</name>
    <name type="common">Root-knot nematode worm</name>
    <name type="synonym">Meloidogyne mayaguensis</name>
    <dbReference type="NCBI Taxonomy" id="390850"/>
    <lineage>
        <taxon>Eukaryota</taxon>
        <taxon>Metazoa</taxon>
        <taxon>Ecdysozoa</taxon>
        <taxon>Nematoda</taxon>
        <taxon>Chromadorea</taxon>
        <taxon>Rhabditida</taxon>
        <taxon>Tylenchina</taxon>
        <taxon>Tylenchomorpha</taxon>
        <taxon>Tylenchoidea</taxon>
        <taxon>Meloidogynidae</taxon>
        <taxon>Meloidogyninae</taxon>
        <taxon>Meloidogyne</taxon>
    </lineage>
</organism>
<evidence type="ECO:0000256" key="8">
    <source>
        <dbReference type="ARBA" id="ARBA00023140"/>
    </source>
</evidence>
<evidence type="ECO:0000256" key="1">
    <source>
        <dbReference type="ARBA" id="ARBA00006033"/>
    </source>
</evidence>
<gene>
    <name evidence="13" type="ORF">MENT_LOCUS19191</name>
</gene>
<dbReference type="InterPro" id="IPR035463">
    <property type="entry name" value="Pex13"/>
</dbReference>
<dbReference type="OrthoDB" id="10037838at2759"/>
<dbReference type="Proteomes" id="UP000580250">
    <property type="component" value="Unassembled WGS sequence"/>
</dbReference>
<evidence type="ECO:0000256" key="4">
    <source>
        <dbReference type="ARBA" id="ARBA00022927"/>
    </source>
</evidence>
<evidence type="ECO:0000256" key="11">
    <source>
        <dbReference type="SAM" id="Phobius"/>
    </source>
</evidence>
<dbReference type="InterPro" id="IPR007223">
    <property type="entry name" value="Peroxin-13_N"/>
</dbReference>
<evidence type="ECO:0000256" key="3">
    <source>
        <dbReference type="ARBA" id="ARBA00022692"/>
    </source>
</evidence>
<keyword evidence="7 11" id="KW-0472">Membrane</keyword>
<comment type="subcellular location">
    <subcellularLocation>
        <location evidence="10">Peroxisome membrane</location>
    </subcellularLocation>
</comment>
<proteinExistence type="inferred from homology"/>
<evidence type="ECO:0000256" key="10">
    <source>
        <dbReference type="ARBA" id="ARBA00046271"/>
    </source>
</evidence>
<feature type="domain" description="Peroxin 13 N-terminal" evidence="12">
    <location>
        <begin position="80"/>
        <end position="209"/>
    </location>
</feature>